<dbReference type="AlphaFoldDB" id="A0A811VKL3"/>
<organism evidence="2 3">
    <name type="scientific">Ceratitis capitata</name>
    <name type="common">Mediterranean fruit fly</name>
    <name type="synonym">Tephritis capitata</name>
    <dbReference type="NCBI Taxonomy" id="7213"/>
    <lineage>
        <taxon>Eukaryota</taxon>
        <taxon>Metazoa</taxon>
        <taxon>Ecdysozoa</taxon>
        <taxon>Arthropoda</taxon>
        <taxon>Hexapoda</taxon>
        <taxon>Insecta</taxon>
        <taxon>Pterygota</taxon>
        <taxon>Neoptera</taxon>
        <taxon>Endopterygota</taxon>
        <taxon>Diptera</taxon>
        <taxon>Brachycera</taxon>
        <taxon>Muscomorpha</taxon>
        <taxon>Tephritoidea</taxon>
        <taxon>Tephritidae</taxon>
        <taxon>Ceratitis</taxon>
        <taxon>Ceratitis</taxon>
    </lineage>
</organism>
<feature type="region of interest" description="Disordered" evidence="1">
    <location>
        <begin position="1"/>
        <end position="23"/>
    </location>
</feature>
<reference evidence="2" key="1">
    <citation type="submission" date="2020-11" db="EMBL/GenBank/DDBJ databases">
        <authorList>
            <person name="Whitehead M."/>
        </authorList>
    </citation>
    <scope>NUCLEOTIDE SEQUENCE</scope>
    <source>
        <strain evidence="2">EGII</strain>
    </source>
</reference>
<accession>A0A811VKL3</accession>
<protein>
    <submittedName>
        <fullName evidence="2">(Mediterranean fruit fly) hypothetical protein</fullName>
    </submittedName>
</protein>
<evidence type="ECO:0000313" key="3">
    <source>
        <dbReference type="Proteomes" id="UP000606786"/>
    </source>
</evidence>
<gene>
    <name evidence="2" type="ORF">CCAP1982_LOCUS22633</name>
</gene>
<sequence>MTQEGSATRSGETVQIETPGHQANKLVCEIDHSTVGNEHQQPACEPELEAVMKTESQLTKETIQTIEKQQWSLPAEDKDIENIKTYPPVSENSAHLSEGENSCSSTAEGFIIKPEETVQLETHVQPKPRVQEANSIVSKIDQENHPTTTEVASPAESPISLKNEKQNAACEPEKEPTIEIKSPLEFKDIVKNKQLSSYSQGMVLPSETCETLVGNVTSGSIAEREHKKWNNAVEMPNNPYTTEALQRRISGSQERIIDLPNISGSTERNPISIATKEPEAVTGNEIRTDIDYKRYSRDYYINDDNVAKTSPKHQIATGDEGITDKLATVDIMNEGVSETHDIEKPPVSHPVVYQALPARVVEENTSFETLSNQSMQSVNTTTSDDSDTVCIYDFKKQQTTIVRKDVKSTEDSLPASPKSSERPKELPVEMHMAATRVPIAAIKGSTPRAFKFLQPKRRLIDPSQVLSLDEEACEAPTSPPGERAVVEEEVAQVMPSVKALAQAFLLTSNKFTPAEKRWKRGIQSIPTAPVEQKRKLESRKNAASLSVTEVGEDATIASDLSSLETDPPANTDLSIAPPVIHSSPDRTSNAESSKSSSTHMLRRVSMLKSNIAFFENLKFK</sequence>
<feature type="compositionally biased region" description="Polar residues" evidence="1">
    <location>
        <begin position="1"/>
        <end position="16"/>
    </location>
</feature>
<dbReference type="Proteomes" id="UP000606786">
    <property type="component" value="Unassembled WGS sequence"/>
</dbReference>
<proteinExistence type="predicted"/>
<evidence type="ECO:0000256" key="1">
    <source>
        <dbReference type="SAM" id="MobiDB-lite"/>
    </source>
</evidence>
<feature type="region of interest" description="Disordered" evidence="1">
    <location>
        <begin position="405"/>
        <end position="424"/>
    </location>
</feature>
<dbReference type="EMBL" id="CAJHJT010000056">
    <property type="protein sequence ID" value="CAD7014643.1"/>
    <property type="molecule type" value="Genomic_DNA"/>
</dbReference>
<keyword evidence="3" id="KW-1185">Reference proteome</keyword>
<name>A0A811VKL3_CERCA</name>
<feature type="region of interest" description="Disordered" evidence="1">
    <location>
        <begin position="559"/>
        <end position="601"/>
    </location>
</feature>
<comment type="caution">
    <text evidence="2">The sequence shown here is derived from an EMBL/GenBank/DDBJ whole genome shotgun (WGS) entry which is preliminary data.</text>
</comment>
<dbReference type="OrthoDB" id="10072397at2759"/>
<evidence type="ECO:0000313" key="2">
    <source>
        <dbReference type="EMBL" id="CAD7014643.1"/>
    </source>
</evidence>